<evidence type="ECO:0000256" key="3">
    <source>
        <dbReference type="ARBA" id="ARBA00022842"/>
    </source>
</evidence>
<dbReference type="InterPro" id="IPR050582">
    <property type="entry name" value="HAD-like_SerB"/>
</dbReference>
<name>A0A6J7URH6_9ZZZZ</name>
<organism evidence="4">
    <name type="scientific">freshwater metagenome</name>
    <dbReference type="NCBI Taxonomy" id="449393"/>
    <lineage>
        <taxon>unclassified sequences</taxon>
        <taxon>metagenomes</taxon>
        <taxon>ecological metagenomes</taxon>
    </lineage>
</organism>
<protein>
    <submittedName>
        <fullName evidence="4">Unannotated protein</fullName>
    </submittedName>
</protein>
<dbReference type="SUPFAM" id="SSF56784">
    <property type="entry name" value="HAD-like"/>
    <property type="match status" value="1"/>
</dbReference>
<dbReference type="NCBIfam" id="TIGR01488">
    <property type="entry name" value="HAD-SF-IB"/>
    <property type="match status" value="1"/>
</dbReference>
<keyword evidence="2" id="KW-0378">Hydrolase</keyword>
<dbReference type="GO" id="GO:0016787">
    <property type="term" value="F:hydrolase activity"/>
    <property type="evidence" value="ECO:0007669"/>
    <property type="project" value="UniProtKB-KW"/>
</dbReference>
<accession>A0A6J7URH6</accession>
<dbReference type="InterPro" id="IPR036412">
    <property type="entry name" value="HAD-like_sf"/>
</dbReference>
<dbReference type="Pfam" id="PF12710">
    <property type="entry name" value="HAD"/>
    <property type="match status" value="1"/>
</dbReference>
<dbReference type="InterPro" id="IPR023214">
    <property type="entry name" value="HAD_sf"/>
</dbReference>
<dbReference type="PANTHER" id="PTHR43344:SF13">
    <property type="entry name" value="PHOSPHATASE RV3661-RELATED"/>
    <property type="match status" value="1"/>
</dbReference>
<proteinExistence type="predicted"/>
<dbReference type="GO" id="GO:0046872">
    <property type="term" value="F:metal ion binding"/>
    <property type="evidence" value="ECO:0007669"/>
    <property type="project" value="UniProtKB-KW"/>
</dbReference>
<keyword evidence="1" id="KW-0479">Metal-binding</keyword>
<evidence type="ECO:0000256" key="1">
    <source>
        <dbReference type="ARBA" id="ARBA00022723"/>
    </source>
</evidence>
<evidence type="ECO:0000313" key="4">
    <source>
        <dbReference type="EMBL" id="CAB5068545.1"/>
    </source>
</evidence>
<evidence type="ECO:0000256" key="2">
    <source>
        <dbReference type="ARBA" id="ARBA00022801"/>
    </source>
</evidence>
<gene>
    <name evidence="4" type="ORF">UFOPK4354_01541</name>
</gene>
<sequence>MLLERSFPAAIRRVREHRALGHRTVLITGALDFLIQPLMPLFDDVICARLGTAVDRSGRLTLTGQLDEVPPTVEARASILAEYCAAEGLLLEQSVAYADSSSDLPMLEAVGFPVAVNPEPRLASIARKRGWLVEDFRQAKGFRHSVLPFATRWRPSSTVRGQV</sequence>
<dbReference type="AlphaFoldDB" id="A0A6J7URH6"/>
<dbReference type="EMBL" id="CAFBQW010000204">
    <property type="protein sequence ID" value="CAB5068545.1"/>
    <property type="molecule type" value="Genomic_DNA"/>
</dbReference>
<keyword evidence="3" id="KW-0460">Magnesium</keyword>
<dbReference type="Gene3D" id="3.40.50.1000">
    <property type="entry name" value="HAD superfamily/HAD-like"/>
    <property type="match status" value="1"/>
</dbReference>
<reference evidence="4" key="1">
    <citation type="submission" date="2020-05" db="EMBL/GenBank/DDBJ databases">
        <authorList>
            <person name="Chiriac C."/>
            <person name="Salcher M."/>
            <person name="Ghai R."/>
            <person name="Kavagutti S V."/>
        </authorList>
    </citation>
    <scope>NUCLEOTIDE SEQUENCE</scope>
</reference>
<dbReference type="PANTHER" id="PTHR43344">
    <property type="entry name" value="PHOSPHOSERINE PHOSPHATASE"/>
    <property type="match status" value="1"/>
</dbReference>